<dbReference type="OrthoDB" id="417877at2759"/>
<dbReference type="VEuPathDB" id="FungiDB:PV07_02351"/>
<reference evidence="5 6" key="1">
    <citation type="submission" date="2015-01" db="EMBL/GenBank/DDBJ databases">
        <title>The Genome Sequence of Cladophialophora immunda CBS83496.</title>
        <authorList>
            <consortium name="The Broad Institute Genomics Platform"/>
            <person name="Cuomo C."/>
            <person name="de Hoog S."/>
            <person name="Gorbushina A."/>
            <person name="Stielow B."/>
            <person name="Teixiera M."/>
            <person name="Abouelleil A."/>
            <person name="Chapman S.B."/>
            <person name="Priest M."/>
            <person name="Young S.K."/>
            <person name="Wortman J."/>
            <person name="Nusbaum C."/>
            <person name="Birren B."/>
        </authorList>
    </citation>
    <scope>NUCLEOTIDE SEQUENCE [LARGE SCALE GENOMIC DNA]</scope>
    <source>
        <strain evidence="5 6">CBS 83496</strain>
    </source>
</reference>
<dbReference type="SUPFAM" id="SSF51905">
    <property type="entry name" value="FAD/NAD(P)-binding domain"/>
    <property type="match status" value="1"/>
</dbReference>
<dbReference type="GO" id="GO:0016491">
    <property type="term" value="F:oxidoreductase activity"/>
    <property type="evidence" value="ECO:0007669"/>
    <property type="project" value="UniProtKB-KW"/>
</dbReference>
<evidence type="ECO:0000256" key="2">
    <source>
        <dbReference type="ARBA" id="ARBA00022827"/>
    </source>
</evidence>
<dbReference type="STRING" id="569365.A0A0D2A5L8"/>
<proteinExistence type="predicted"/>
<dbReference type="InterPro" id="IPR036188">
    <property type="entry name" value="FAD/NAD-bd_sf"/>
</dbReference>
<dbReference type="PANTHER" id="PTHR46720:SF3">
    <property type="entry name" value="FAD-BINDING DOMAIN-CONTAINING PROTEIN-RELATED"/>
    <property type="match status" value="1"/>
</dbReference>
<keyword evidence="1" id="KW-0285">Flavoprotein</keyword>
<dbReference type="GO" id="GO:0071949">
    <property type="term" value="F:FAD binding"/>
    <property type="evidence" value="ECO:0007669"/>
    <property type="project" value="InterPro"/>
</dbReference>
<dbReference type="AlphaFoldDB" id="A0A0D2A5L8"/>
<feature type="domain" description="FAD-binding" evidence="4">
    <location>
        <begin position="4"/>
        <end position="359"/>
    </location>
</feature>
<name>A0A0D2A5L8_9EURO</name>
<dbReference type="GeneID" id="27341545"/>
<evidence type="ECO:0000313" key="5">
    <source>
        <dbReference type="EMBL" id="KIW35666.1"/>
    </source>
</evidence>
<dbReference type="Gene3D" id="3.50.50.60">
    <property type="entry name" value="FAD/NAD(P)-binding domain"/>
    <property type="match status" value="1"/>
</dbReference>
<dbReference type="GO" id="GO:0044550">
    <property type="term" value="P:secondary metabolite biosynthetic process"/>
    <property type="evidence" value="ECO:0007669"/>
    <property type="project" value="TreeGrafter"/>
</dbReference>
<dbReference type="InterPro" id="IPR051104">
    <property type="entry name" value="FAD_monoxygenase"/>
</dbReference>
<evidence type="ECO:0000313" key="6">
    <source>
        <dbReference type="Proteomes" id="UP000054466"/>
    </source>
</evidence>
<dbReference type="Pfam" id="PF01494">
    <property type="entry name" value="FAD_binding_3"/>
    <property type="match status" value="1"/>
</dbReference>
<evidence type="ECO:0000256" key="1">
    <source>
        <dbReference type="ARBA" id="ARBA00022630"/>
    </source>
</evidence>
<keyword evidence="3" id="KW-0560">Oxidoreductase</keyword>
<organism evidence="5 6">
    <name type="scientific">Cladophialophora immunda</name>
    <dbReference type="NCBI Taxonomy" id="569365"/>
    <lineage>
        <taxon>Eukaryota</taxon>
        <taxon>Fungi</taxon>
        <taxon>Dikarya</taxon>
        <taxon>Ascomycota</taxon>
        <taxon>Pezizomycotina</taxon>
        <taxon>Eurotiomycetes</taxon>
        <taxon>Chaetothyriomycetidae</taxon>
        <taxon>Chaetothyriales</taxon>
        <taxon>Herpotrichiellaceae</taxon>
        <taxon>Cladophialophora</taxon>
    </lineage>
</organism>
<dbReference type="RefSeq" id="XP_016255882.1">
    <property type="nucleotide sequence ID" value="XM_016388954.1"/>
</dbReference>
<evidence type="ECO:0000256" key="3">
    <source>
        <dbReference type="ARBA" id="ARBA00023002"/>
    </source>
</evidence>
<dbReference type="PANTHER" id="PTHR46720">
    <property type="entry name" value="HYDROXYLASE, PUTATIVE (AFU_ORTHOLOGUE AFUA_3G01460)-RELATED"/>
    <property type="match status" value="1"/>
</dbReference>
<dbReference type="PRINTS" id="PR00420">
    <property type="entry name" value="RNGMNOXGNASE"/>
</dbReference>
<sequence length="423" mass="46911">MTIRVAIAGGGIAGLCLARGLLQYPQFDVQVYEQVQQHRDKGGALALHANAIGAMELIDPAIKRAYFRKANSMLEDDDREMATQVILAEGKHKGEVIARLGRAKGRKTVARVDLINGFMDLVPNENLNMGKRLENIEESDDGEVVLGFADGTTATVDCLIGADGIHSMTRQYLLGRDHPAALPVNHDRWYRVGAKLPMEEVERTLSPRFLGFVPILCGPNGTFNLTPIRYGKTMSMGYYARAQSDEEIGKLPNPADFASYDPDCVKMAELILKAYEPDELWAMHDHDAAPYFNKGRVVMMGDAAHATFPFIGNGAAQAIEDGAVLHALFAHVKDKSEIPVVFAAFDEVRRPRASRVVEMARKAGLMYTYDFGGFWEDSEGIEALQDRWKKIASFTNDVDLETQNQMAISVFQRKTRQRVNGTQ</sequence>
<gene>
    <name evidence="5" type="ORF">PV07_02351</name>
</gene>
<accession>A0A0D2A5L8</accession>
<keyword evidence="6" id="KW-1185">Reference proteome</keyword>
<evidence type="ECO:0000259" key="4">
    <source>
        <dbReference type="Pfam" id="PF01494"/>
    </source>
</evidence>
<dbReference type="EMBL" id="KN847040">
    <property type="protein sequence ID" value="KIW35666.1"/>
    <property type="molecule type" value="Genomic_DNA"/>
</dbReference>
<protein>
    <recommendedName>
        <fullName evidence="4">FAD-binding domain-containing protein</fullName>
    </recommendedName>
</protein>
<dbReference type="HOGENOM" id="CLU_009665_6_5_1"/>
<dbReference type="InterPro" id="IPR002938">
    <property type="entry name" value="FAD-bd"/>
</dbReference>
<keyword evidence="2" id="KW-0274">FAD</keyword>
<dbReference type="Proteomes" id="UP000054466">
    <property type="component" value="Unassembled WGS sequence"/>
</dbReference>